<dbReference type="Proteomes" id="UP000215914">
    <property type="component" value="Chromosome 5"/>
</dbReference>
<reference evidence="2" key="1">
    <citation type="journal article" date="2017" name="Nature">
        <title>The sunflower genome provides insights into oil metabolism, flowering and Asterid evolution.</title>
        <authorList>
            <person name="Badouin H."/>
            <person name="Gouzy J."/>
            <person name="Grassa C.J."/>
            <person name="Murat F."/>
            <person name="Staton S.E."/>
            <person name="Cottret L."/>
            <person name="Lelandais-Briere C."/>
            <person name="Owens G.L."/>
            <person name="Carrere S."/>
            <person name="Mayjonade B."/>
            <person name="Legrand L."/>
            <person name="Gill N."/>
            <person name="Kane N.C."/>
            <person name="Bowers J.E."/>
            <person name="Hubner S."/>
            <person name="Bellec A."/>
            <person name="Berard A."/>
            <person name="Berges H."/>
            <person name="Blanchet N."/>
            <person name="Boniface M.C."/>
            <person name="Brunel D."/>
            <person name="Catrice O."/>
            <person name="Chaidir N."/>
            <person name="Claudel C."/>
            <person name="Donnadieu C."/>
            <person name="Faraut T."/>
            <person name="Fievet G."/>
            <person name="Helmstetter N."/>
            <person name="King M."/>
            <person name="Knapp S.J."/>
            <person name="Lai Z."/>
            <person name="Le Paslier M.C."/>
            <person name="Lippi Y."/>
            <person name="Lorenzon L."/>
            <person name="Mandel J.R."/>
            <person name="Marage G."/>
            <person name="Marchand G."/>
            <person name="Marquand E."/>
            <person name="Bret-Mestries E."/>
            <person name="Morien E."/>
            <person name="Nambeesan S."/>
            <person name="Nguyen T."/>
            <person name="Pegot-Espagnet P."/>
            <person name="Pouilly N."/>
            <person name="Raftis F."/>
            <person name="Sallet E."/>
            <person name="Schiex T."/>
            <person name="Thomas J."/>
            <person name="Vandecasteele C."/>
            <person name="Vares D."/>
            <person name="Vear F."/>
            <person name="Vautrin S."/>
            <person name="Crespi M."/>
            <person name="Mangin B."/>
            <person name="Burke J.M."/>
            <person name="Salse J."/>
            <person name="Munos S."/>
            <person name="Vincourt P."/>
            <person name="Rieseberg L.H."/>
            <person name="Langlade N.B."/>
        </authorList>
    </citation>
    <scope>NUCLEOTIDE SEQUENCE [LARGE SCALE GENOMIC DNA]</scope>
    <source>
        <strain evidence="2">cv. SF193</strain>
    </source>
</reference>
<evidence type="ECO:0000313" key="1">
    <source>
        <dbReference type="EMBL" id="OTG25551.1"/>
    </source>
</evidence>
<name>A0A251UTA3_HELAN</name>
<accession>A0A251UTA3</accession>
<dbReference type="AlphaFoldDB" id="A0A251UTA3"/>
<dbReference type="EMBL" id="CM007894">
    <property type="protein sequence ID" value="OTG25551.1"/>
    <property type="molecule type" value="Genomic_DNA"/>
</dbReference>
<proteinExistence type="predicted"/>
<sequence>MFGSSKFACHMSGWFISNVSMKPAIGGVSLGTSVHRNLQSEELEVSCCVLFEENI</sequence>
<keyword evidence="2" id="KW-1185">Reference proteome</keyword>
<gene>
    <name evidence="1" type="ORF">HannXRQ_Chr05g0148901</name>
</gene>
<dbReference type="InParanoid" id="A0A251UTA3"/>
<organism evidence="1 2">
    <name type="scientific">Helianthus annuus</name>
    <name type="common">Common sunflower</name>
    <dbReference type="NCBI Taxonomy" id="4232"/>
    <lineage>
        <taxon>Eukaryota</taxon>
        <taxon>Viridiplantae</taxon>
        <taxon>Streptophyta</taxon>
        <taxon>Embryophyta</taxon>
        <taxon>Tracheophyta</taxon>
        <taxon>Spermatophyta</taxon>
        <taxon>Magnoliopsida</taxon>
        <taxon>eudicotyledons</taxon>
        <taxon>Gunneridae</taxon>
        <taxon>Pentapetalae</taxon>
        <taxon>asterids</taxon>
        <taxon>campanulids</taxon>
        <taxon>Asterales</taxon>
        <taxon>Asteraceae</taxon>
        <taxon>Asteroideae</taxon>
        <taxon>Heliantheae alliance</taxon>
        <taxon>Heliantheae</taxon>
        <taxon>Helianthus</taxon>
    </lineage>
</organism>
<protein>
    <submittedName>
        <fullName evidence="1">Uncharacterized protein</fullName>
    </submittedName>
</protein>
<evidence type="ECO:0000313" key="2">
    <source>
        <dbReference type="Proteomes" id="UP000215914"/>
    </source>
</evidence>